<dbReference type="HOGENOM" id="CLU_2828566_0_0_5"/>
<dbReference type="Proteomes" id="UP000019666">
    <property type="component" value="Unassembled WGS sequence"/>
</dbReference>
<proteinExistence type="predicted"/>
<evidence type="ECO:0000256" key="1">
    <source>
        <dbReference type="SAM" id="Phobius"/>
    </source>
</evidence>
<dbReference type="STRING" id="442562.Rumeso_00451"/>
<feature type="transmembrane region" description="Helical" evidence="1">
    <location>
        <begin position="6"/>
        <end position="25"/>
    </location>
</feature>
<keyword evidence="1" id="KW-0472">Membrane</keyword>
<dbReference type="AlphaFoldDB" id="A0A017HUJ0"/>
<keyword evidence="1" id="KW-0812">Transmembrane</keyword>
<protein>
    <submittedName>
        <fullName evidence="2">Uncharacterized protein</fullName>
    </submittedName>
</protein>
<accession>A0A017HUJ0</accession>
<comment type="caution">
    <text evidence="2">The sequence shown here is derived from an EMBL/GenBank/DDBJ whole genome shotgun (WGS) entry which is preliminary data.</text>
</comment>
<evidence type="ECO:0000313" key="2">
    <source>
        <dbReference type="EMBL" id="EYD77990.1"/>
    </source>
</evidence>
<keyword evidence="3" id="KW-1185">Reference proteome</keyword>
<name>A0A017HUJ0_9RHOB</name>
<evidence type="ECO:0000313" key="3">
    <source>
        <dbReference type="Proteomes" id="UP000019666"/>
    </source>
</evidence>
<reference evidence="2 3" key="1">
    <citation type="submission" date="2013-02" db="EMBL/GenBank/DDBJ databases">
        <authorList>
            <person name="Fiebig A."/>
            <person name="Goeker M."/>
            <person name="Klenk H.-P.P."/>
        </authorList>
    </citation>
    <scope>NUCLEOTIDE SEQUENCE [LARGE SCALE GENOMIC DNA]</scope>
    <source>
        <strain evidence="2 3">DSM 19309</strain>
    </source>
</reference>
<dbReference type="RefSeq" id="WP_037280687.1">
    <property type="nucleotide sequence ID" value="NZ_KK088575.1"/>
</dbReference>
<dbReference type="EMBL" id="AOSK01000019">
    <property type="protein sequence ID" value="EYD77990.1"/>
    <property type="molecule type" value="Genomic_DNA"/>
</dbReference>
<organism evidence="2 3">
    <name type="scientific">Rubellimicrobium mesophilum DSM 19309</name>
    <dbReference type="NCBI Taxonomy" id="442562"/>
    <lineage>
        <taxon>Bacteria</taxon>
        <taxon>Pseudomonadati</taxon>
        <taxon>Pseudomonadota</taxon>
        <taxon>Alphaproteobacteria</taxon>
        <taxon>Rhodobacterales</taxon>
        <taxon>Roseobacteraceae</taxon>
        <taxon>Rubellimicrobium</taxon>
    </lineage>
</organism>
<feature type="transmembrane region" description="Helical" evidence="1">
    <location>
        <begin position="32"/>
        <end position="54"/>
    </location>
</feature>
<gene>
    <name evidence="2" type="ORF">Rumeso_00451</name>
</gene>
<sequence>MSDTTFILGFLAATLLPALLVASLVRRWAKGVVRLVIAAALVLGVARLGMGAFVSRALPDLGMPMD</sequence>
<keyword evidence="1" id="KW-1133">Transmembrane helix</keyword>